<dbReference type="KEGG" id="mdv:C5Q96_03900"/>
<comment type="cofactor">
    <cofactor evidence="1">
        <name>pyridoxal 5'-phosphate</name>
        <dbReference type="ChEBI" id="CHEBI:597326"/>
    </cofactor>
</comment>
<dbReference type="OrthoDB" id="9774495at2"/>
<keyword evidence="6" id="KW-1185">Reference proteome</keyword>
<dbReference type="GO" id="GO:0006520">
    <property type="term" value="P:amino acid metabolic process"/>
    <property type="evidence" value="ECO:0007669"/>
    <property type="project" value="InterPro"/>
</dbReference>
<dbReference type="Proteomes" id="UP000237883">
    <property type="component" value="Chromosome"/>
</dbReference>
<dbReference type="EMBL" id="CP027228">
    <property type="protein sequence ID" value="AVM48028.1"/>
    <property type="molecule type" value="Genomic_DNA"/>
</dbReference>
<dbReference type="SUPFAM" id="SSF53383">
    <property type="entry name" value="PLP-dependent transferases"/>
    <property type="match status" value="1"/>
</dbReference>
<dbReference type="Gene3D" id="3.40.640.10">
    <property type="entry name" value="Type I PLP-dependent aspartate aminotransferase-like (Major domain)"/>
    <property type="match status" value="1"/>
</dbReference>
<dbReference type="Pfam" id="PF01212">
    <property type="entry name" value="Beta_elim_lyase"/>
    <property type="match status" value="1"/>
</dbReference>
<comment type="similarity">
    <text evidence="2">Belongs to the threonine aldolase family.</text>
</comment>
<dbReference type="Gene3D" id="3.90.1150.10">
    <property type="entry name" value="Aspartate Aminotransferase, domain 1"/>
    <property type="match status" value="1"/>
</dbReference>
<protein>
    <submittedName>
        <fullName evidence="5">Low specificity L-threonine aldolase</fullName>
    </submittedName>
</protein>
<feature type="domain" description="Aromatic amino acid beta-eliminating lyase/threonine aldolase" evidence="4">
    <location>
        <begin position="29"/>
        <end position="238"/>
    </location>
</feature>
<keyword evidence="3" id="KW-0663">Pyridoxal phosphate</keyword>
<dbReference type="GeneID" id="78391401"/>
<sequence>MIKFDNDYSRSAHPKIIEALSEDMHNSYAGYGLDSWCERASEEIRKAIGKPNANIHYFIGGTQTNMTVIDIALRSFEGVISADTGHVNVHETGAIEFTRHKVIALPSVDGKITSAQVREQGVLKLYNPTPGHVVEPKMVYISQPTEFGTLYSKEELEAIRGACDEFGFYLFVDGARLSYALSSPFNDVDLKCLADNCDAFYIGGTKCGALFGEAVVILNDELKPHFFSYQKQHGALLAKGWLLGLQFYTLFNNNLYSEIAKPAVKMALDIRSAMLSKGIKLAVDSPTNQQFFIMTNEQIKALSKEYMLSEIETIDESHKCMRLCTAWYTEQRDVDSLIEAINEL</sequence>
<dbReference type="PANTHER" id="PTHR48097">
    <property type="entry name" value="L-THREONINE ALDOLASE-RELATED"/>
    <property type="match status" value="1"/>
</dbReference>
<evidence type="ECO:0000256" key="2">
    <source>
        <dbReference type="ARBA" id="ARBA00006966"/>
    </source>
</evidence>
<organism evidence="5 6">
    <name type="scientific">Mogibacterium diversum</name>
    <dbReference type="NCBI Taxonomy" id="114527"/>
    <lineage>
        <taxon>Bacteria</taxon>
        <taxon>Bacillati</taxon>
        <taxon>Bacillota</taxon>
        <taxon>Clostridia</taxon>
        <taxon>Peptostreptococcales</taxon>
        <taxon>Anaerovoracaceae</taxon>
        <taxon>Mogibacterium</taxon>
    </lineage>
</organism>
<dbReference type="InterPro" id="IPR001597">
    <property type="entry name" value="ArAA_b-elim_lyase/Thr_aldolase"/>
</dbReference>
<dbReference type="GO" id="GO:0016829">
    <property type="term" value="F:lyase activity"/>
    <property type="evidence" value="ECO:0007669"/>
    <property type="project" value="InterPro"/>
</dbReference>
<evidence type="ECO:0000256" key="1">
    <source>
        <dbReference type="ARBA" id="ARBA00001933"/>
    </source>
</evidence>
<name>A0A2S0L409_9FIRM</name>
<gene>
    <name evidence="5" type="ORF">C5Q96_03900</name>
</gene>
<dbReference type="InterPro" id="IPR015421">
    <property type="entry name" value="PyrdxlP-dep_Trfase_major"/>
</dbReference>
<dbReference type="InterPro" id="IPR015422">
    <property type="entry name" value="PyrdxlP-dep_Trfase_small"/>
</dbReference>
<dbReference type="PANTHER" id="PTHR48097:SF5">
    <property type="entry name" value="LOW SPECIFICITY L-THREONINE ALDOLASE"/>
    <property type="match status" value="1"/>
</dbReference>
<evidence type="ECO:0000313" key="6">
    <source>
        <dbReference type="Proteomes" id="UP000237883"/>
    </source>
</evidence>
<evidence type="ECO:0000256" key="3">
    <source>
        <dbReference type="ARBA" id="ARBA00022898"/>
    </source>
</evidence>
<evidence type="ECO:0000313" key="5">
    <source>
        <dbReference type="EMBL" id="AVM48028.1"/>
    </source>
</evidence>
<dbReference type="RefSeq" id="WP_106057105.1">
    <property type="nucleotide sequence ID" value="NZ_CAURSC010000005.1"/>
</dbReference>
<reference evidence="6" key="1">
    <citation type="submission" date="2018-02" db="EMBL/GenBank/DDBJ databases">
        <authorList>
            <person name="Holder M.E."/>
            <person name="Ajami N.J."/>
            <person name="Petrosino J.F."/>
        </authorList>
    </citation>
    <scope>NUCLEOTIDE SEQUENCE [LARGE SCALE GENOMIC DNA]</scope>
    <source>
        <strain evidence="6">CCUG 47132</strain>
    </source>
</reference>
<dbReference type="InterPro" id="IPR015424">
    <property type="entry name" value="PyrdxlP-dep_Trfase"/>
</dbReference>
<evidence type="ECO:0000259" key="4">
    <source>
        <dbReference type="Pfam" id="PF01212"/>
    </source>
</evidence>
<accession>A0A2S0L409</accession>
<dbReference type="AlphaFoldDB" id="A0A2S0L409"/>
<proteinExistence type="inferred from homology"/>